<dbReference type="Proteomes" id="UP000281112">
    <property type="component" value="Unassembled WGS sequence"/>
</dbReference>
<dbReference type="AlphaFoldDB" id="A0A3N9TCV6"/>
<dbReference type="InterPro" id="IPR050275">
    <property type="entry name" value="PGM_Phosphatase"/>
</dbReference>
<dbReference type="InterPro" id="IPR029033">
    <property type="entry name" value="His_PPase_superfam"/>
</dbReference>
<feature type="binding site" evidence="2">
    <location>
        <position position="94"/>
    </location>
    <ligand>
        <name>substrate</name>
    </ligand>
</feature>
<feature type="active site" description="Tele-phosphohistidine intermediate" evidence="1">
    <location>
        <position position="9"/>
    </location>
</feature>
<evidence type="ECO:0000256" key="1">
    <source>
        <dbReference type="PIRSR" id="PIRSR613078-1"/>
    </source>
</evidence>
<name>A0A3N9TCV6_9VIBR</name>
<evidence type="ECO:0000313" key="3">
    <source>
        <dbReference type="EMBL" id="RQW61899.1"/>
    </source>
</evidence>
<dbReference type="Pfam" id="PF00300">
    <property type="entry name" value="His_Phos_1"/>
    <property type="match status" value="1"/>
</dbReference>
<dbReference type="PANTHER" id="PTHR48100:SF59">
    <property type="entry name" value="ADENOSYLCOBALAMIN_ALPHA-RIBAZOLE PHOSPHATASE"/>
    <property type="match status" value="1"/>
</dbReference>
<reference evidence="3 4" key="1">
    <citation type="submission" date="2018-11" db="EMBL/GenBank/DDBJ databases">
        <title>Vibrio LJC006 sp. nov., isolated from seawater during the bloom of the enteromorpha.</title>
        <authorList>
            <person name="Liang J."/>
        </authorList>
    </citation>
    <scope>NUCLEOTIDE SEQUENCE [LARGE SCALE GENOMIC DNA]</scope>
    <source>
        <strain evidence="3 4">LJC006</strain>
    </source>
</reference>
<dbReference type="GO" id="GO:0005737">
    <property type="term" value="C:cytoplasm"/>
    <property type="evidence" value="ECO:0007669"/>
    <property type="project" value="TreeGrafter"/>
</dbReference>
<feature type="binding site" evidence="2">
    <location>
        <position position="58"/>
    </location>
    <ligand>
        <name>substrate</name>
    </ligand>
</feature>
<evidence type="ECO:0000313" key="4">
    <source>
        <dbReference type="Proteomes" id="UP000281112"/>
    </source>
</evidence>
<dbReference type="SMART" id="SM00855">
    <property type="entry name" value="PGAM"/>
    <property type="match status" value="1"/>
</dbReference>
<dbReference type="CDD" id="cd07067">
    <property type="entry name" value="HP_PGM_like"/>
    <property type="match status" value="1"/>
</dbReference>
<dbReference type="InterPro" id="IPR013078">
    <property type="entry name" value="His_Pase_superF_clade-1"/>
</dbReference>
<dbReference type="SUPFAM" id="SSF53254">
    <property type="entry name" value="Phosphoglycerate mutase-like"/>
    <property type="match status" value="1"/>
</dbReference>
<dbReference type="RefSeq" id="WP_124938497.1">
    <property type="nucleotide sequence ID" value="NZ_RJVQ01000009.1"/>
</dbReference>
<feature type="active site" description="Proton donor/acceptor" evidence="1">
    <location>
        <position position="83"/>
    </location>
</feature>
<accession>A0A3N9TCV6</accession>
<organism evidence="3 4">
    <name type="scientific">Vibrio viridaestus</name>
    <dbReference type="NCBI Taxonomy" id="2487322"/>
    <lineage>
        <taxon>Bacteria</taxon>
        <taxon>Pseudomonadati</taxon>
        <taxon>Pseudomonadota</taxon>
        <taxon>Gammaproteobacteria</taxon>
        <taxon>Vibrionales</taxon>
        <taxon>Vibrionaceae</taxon>
        <taxon>Vibrio</taxon>
    </lineage>
</organism>
<evidence type="ECO:0000256" key="2">
    <source>
        <dbReference type="PIRSR" id="PIRSR613078-2"/>
    </source>
</evidence>
<comment type="caution">
    <text evidence="3">The sequence shown here is derived from an EMBL/GenBank/DDBJ whole genome shotgun (WGS) entry which is preliminary data.</text>
</comment>
<keyword evidence="4" id="KW-1185">Reference proteome</keyword>
<dbReference type="Gene3D" id="3.40.50.1240">
    <property type="entry name" value="Phosphoglycerate mutase-like"/>
    <property type="match status" value="1"/>
</dbReference>
<dbReference type="OrthoDB" id="9781415at2"/>
<sequence length="165" mass="19326">MTDCIYVRHGTTEYSQQNRFAGHQDIPIIGIEQERLTAAYKLIAQQRPTVLVHSPLLRAKQTVEYFTDQYEFEQVISEPLLIERDFGNLDGMLKTQENRLLLESERSAETLMHLQARIQEFIDRYRGFDHSLLVVGHSSYYRQLATLLSISRDHLECCEAITFRF</sequence>
<dbReference type="EMBL" id="RJVQ01000009">
    <property type="protein sequence ID" value="RQW61899.1"/>
    <property type="molecule type" value="Genomic_DNA"/>
</dbReference>
<proteinExistence type="predicted"/>
<protein>
    <submittedName>
        <fullName evidence="3">Histidine phosphatase family protein</fullName>
    </submittedName>
</protein>
<gene>
    <name evidence="3" type="ORF">EES38_17480</name>
</gene>
<dbReference type="PANTHER" id="PTHR48100">
    <property type="entry name" value="BROAD-SPECIFICITY PHOSPHATASE YOR283W-RELATED"/>
    <property type="match status" value="1"/>
</dbReference>
<dbReference type="GO" id="GO:0016791">
    <property type="term" value="F:phosphatase activity"/>
    <property type="evidence" value="ECO:0007669"/>
    <property type="project" value="TreeGrafter"/>
</dbReference>